<evidence type="ECO:0000256" key="3">
    <source>
        <dbReference type="ARBA" id="ARBA00022448"/>
    </source>
</evidence>
<protein>
    <submittedName>
        <fullName evidence="12">D-ribose transporter ATP-binding protein</fullName>
    </submittedName>
</protein>
<evidence type="ECO:0000256" key="5">
    <source>
        <dbReference type="ARBA" id="ARBA00022597"/>
    </source>
</evidence>
<evidence type="ECO:0000313" key="12">
    <source>
        <dbReference type="EMBL" id="AMN36146.1"/>
    </source>
</evidence>
<dbReference type="PROSITE" id="PS50893">
    <property type="entry name" value="ABC_TRANSPORTER_2"/>
    <property type="match status" value="2"/>
</dbReference>
<keyword evidence="3" id="KW-0813">Transport</keyword>
<name>A0A127EJM5_CLOPF</name>
<dbReference type="EMBL" id="CP010994">
    <property type="protein sequence ID" value="AMN36146.1"/>
    <property type="molecule type" value="Genomic_DNA"/>
</dbReference>
<dbReference type="InterPro" id="IPR003593">
    <property type="entry name" value="AAA+_ATPase"/>
</dbReference>
<sequence>MGERTPMLKMVGVSKSFPGVKALDNVSLMAYGGEVTALMGENGAGKSTLMKILSGVYKKDEGKIFIEGREVEVKGIKSAEEAGITIIHQELSVLNNLTVSENIFLGNEKHSKFTGRINKKLLAERSKMFLEQIGCNIDPNRLVSTLNVGEKQMIEIAKALTKNARIIIMDEPTTALTDVETENLFKVIENLRKKGIAIIYISHRMEEIFKICHRVEVLRDGKYAGSAEIKDIDNDKLIAMMVGRTIEDQFPYRDVKKGDLALEVKNLSCKEGVKGASFTLRKGEILGIAGLMGSGRTELAKTIFGEYKKTSGEISLNGSAININCISDAINNGICYLSEDRKKEGCILGMSVGENMTLCNLKKYENKFKYLDKKEEAKDIEYYIKKINIKTPNKEQFIKNLSGGNQQKVILAKWLMLSPEVLIIDEPTRGIDVGAKKEIYELLNELKASGKAIIMISSDLPEVLGISDRIMVMSEGRISGELNRDEANQESIMKLAVGINN</sequence>
<dbReference type="Proteomes" id="UP000070260">
    <property type="component" value="Chromosome"/>
</dbReference>
<evidence type="ECO:0000256" key="10">
    <source>
        <dbReference type="ARBA" id="ARBA00023136"/>
    </source>
</evidence>
<dbReference type="InterPro" id="IPR027417">
    <property type="entry name" value="P-loop_NTPase"/>
</dbReference>
<dbReference type="PROSITE" id="PS00211">
    <property type="entry name" value="ABC_TRANSPORTER_1"/>
    <property type="match status" value="1"/>
</dbReference>
<dbReference type="Gene3D" id="3.40.50.300">
    <property type="entry name" value="P-loop containing nucleotide triphosphate hydrolases"/>
    <property type="match status" value="2"/>
</dbReference>
<evidence type="ECO:0000313" key="13">
    <source>
        <dbReference type="Proteomes" id="UP000070260"/>
    </source>
</evidence>
<dbReference type="SMART" id="SM00382">
    <property type="entry name" value="AAA"/>
    <property type="match status" value="2"/>
</dbReference>
<evidence type="ECO:0000256" key="7">
    <source>
        <dbReference type="ARBA" id="ARBA00022741"/>
    </source>
</evidence>
<comment type="subcellular location">
    <subcellularLocation>
        <location evidence="2">Cell inner membrane</location>
    </subcellularLocation>
    <subcellularLocation>
        <location evidence="1">Cell membrane</location>
        <topology evidence="1">Peripheral membrane protein</topology>
    </subcellularLocation>
</comment>
<keyword evidence="8 12" id="KW-0067">ATP-binding</keyword>
<dbReference type="InterPro" id="IPR050107">
    <property type="entry name" value="ABC_carbohydrate_import_ATPase"/>
</dbReference>
<dbReference type="AlphaFoldDB" id="A0A127EJM5"/>
<dbReference type="CDD" id="cd03216">
    <property type="entry name" value="ABC_Carb_Monos_I"/>
    <property type="match status" value="1"/>
</dbReference>
<dbReference type="GO" id="GO:0015749">
    <property type="term" value="P:monosaccharide transmembrane transport"/>
    <property type="evidence" value="ECO:0007669"/>
    <property type="project" value="UniProtKB-ARBA"/>
</dbReference>
<evidence type="ECO:0000259" key="11">
    <source>
        <dbReference type="PROSITE" id="PS50893"/>
    </source>
</evidence>
<dbReference type="PANTHER" id="PTHR43790">
    <property type="entry name" value="CARBOHYDRATE TRANSPORT ATP-BINDING PROTEIN MG119-RELATED"/>
    <property type="match status" value="1"/>
</dbReference>
<feature type="domain" description="ABC transporter" evidence="11">
    <location>
        <begin position="8"/>
        <end position="245"/>
    </location>
</feature>
<keyword evidence="6" id="KW-0677">Repeat</keyword>
<keyword evidence="9" id="KW-1278">Translocase</keyword>
<dbReference type="SUPFAM" id="SSF52540">
    <property type="entry name" value="P-loop containing nucleoside triphosphate hydrolases"/>
    <property type="match status" value="2"/>
</dbReference>
<dbReference type="InterPro" id="IPR017871">
    <property type="entry name" value="ABC_transporter-like_CS"/>
</dbReference>
<dbReference type="PANTHER" id="PTHR43790:SF3">
    <property type="entry name" value="D-ALLOSE IMPORT ATP-BINDING PROTEIN ALSA-RELATED"/>
    <property type="match status" value="1"/>
</dbReference>
<dbReference type="GO" id="GO:0005886">
    <property type="term" value="C:plasma membrane"/>
    <property type="evidence" value="ECO:0007669"/>
    <property type="project" value="UniProtKB-SubCell"/>
</dbReference>
<dbReference type="GO" id="GO:0005524">
    <property type="term" value="F:ATP binding"/>
    <property type="evidence" value="ECO:0007669"/>
    <property type="project" value="UniProtKB-KW"/>
</dbReference>
<evidence type="ECO:0000256" key="9">
    <source>
        <dbReference type="ARBA" id="ARBA00022967"/>
    </source>
</evidence>
<dbReference type="Pfam" id="PF00005">
    <property type="entry name" value="ABC_tran"/>
    <property type="match status" value="2"/>
</dbReference>
<dbReference type="CDD" id="cd03215">
    <property type="entry name" value="ABC_Carb_Monos_II"/>
    <property type="match status" value="1"/>
</dbReference>
<dbReference type="RefSeq" id="WP_061428745.1">
    <property type="nucleotide sequence ID" value="NZ_CATNXK010000001.1"/>
</dbReference>
<organism evidence="12 13">
    <name type="scientific">Clostridium perfringens</name>
    <dbReference type="NCBI Taxonomy" id="1502"/>
    <lineage>
        <taxon>Bacteria</taxon>
        <taxon>Bacillati</taxon>
        <taxon>Bacillota</taxon>
        <taxon>Clostridia</taxon>
        <taxon>Eubacteriales</taxon>
        <taxon>Clostridiaceae</taxon>
        <taxon>Clostridium</taxon>
    </lineage>
</organism>
<evidence type="ECO:0000256" key="4">
    <source>
        <dbReference type="ARBA" id="ARBA00022475"/>
    </source>
</evidence>
<proteinExistence type="predicted"/>
<evidence type="ECO:0000256" key="6">
    <source>
        <dbReference type="ARBA" id="ARBA00022737"/>
    </source>
</evidence>
<keyword evidence="4" id="KW-1003">Cell membrane</keyword>
<keyword evidence="7" id="KW-0547">Nucleotide-binding</keyword>
<dbReference type="InterPro" id="IPR003439">
    <property type="entry name" value="ABC_transporter-like_ATP-bd"/>
</dbReference>
<keyword evidence="10" id="KW-0472">Membrane</keyword>
<reference evidence="12 13" key="1">
    <citation type="journal article" date="2016" name="PLoS ONE">
        <title>Plasmid Characterization and Chromosome Analysis of Two netF+ Clostridium perfringens Isolates Associated with Foal and Canine Necrotizing Enteritis.</title>
        <authorList>
            <person name="Mehdizadeh Gohari I."/>
            <person name="Kropinski A.M."/>
            <person name="Weese S.J."/>
            <person name="Parreira V.R."/>
            <person name="Whitehead A.E."/>
            <person name="Boerlin P."/>
            <person name="Prescott J.F."/>
        </authorList>
    </citation>
    <scope>NUCLEOTIDE SEQUENCE [LARGE SCALE GENOMIC DNA]</scope>
    <source>
        <strain evidence="12 13">JP838</strain>
    </source>
</reference>
<feature type="domain" description="ABC transporter" evidence="11">
    <location>
        <begin position="255"/>
        <end position="500"/>
    </location>
</feature>
<dbReference type="GO" id="GO:0016887">
    <property type="term" value="F:ATP hydrolysis activity"/>
    <property type="evidence" value="ECO:0007669"/>
    <property type="project" value="InterPro"/>
</dbReference>
<keyword evidence="5" id="KW-0762">Sugar transport</keyword>
<dbReference type="PATRIC" id="fig|1502.177.peg.2124"/>
<dbReference type="OrthoDB" id="9771863at2"/>
<gene>
    <name evidence="12" type="ORF">JFP838_10360</name>
</gene>
<evidence type="ECO:0000256" key="8">
    <source>
        <dbReference type="ARBA" id="ARBA00022840"/>
    </source>
</evidence>
<accession>A0A127EJM5</accession>
<evidence type="ECO:0000256" key="1">
    <source>
        <dbReference type="ARBA" id="ARBA00004202"/>
    </source>
</evidence>
<evidence type="ECO:0000256" key="2">
    <source>
        <dbReference type="ARBA" id="ARBA00004533"/>
    </source>
</evidence>
<dbReference type="FunFam" id="3.40.50.300:FF:000126">
    <property type="entry name" value="Galactose/methyl galactoside import ATP-binding protein MglA"/>
    <property type="match status" value="1"/>
</dbReference>
<dbReference type="FunFam" id="3.40.50.300:FF:000127">
    <property type="entry name" value="Ribose import ATP-binding protein RbsA"/>
    <property type="match status" value="1"/>
</dbReference>